<dbReference type="eggNOG" id="COG1233">
    <property type="taxonomic scope" value="Bacteria"/>
</dbReference>
<sequence>MNSPKIIVLGAGIGGLCSAAYLVAQGFDVTVLEKSPYPGGRCSHRQWGDYLVTTGAMMVPMGPSSAIRQAFDALNVEMDMVDVTGRMRYRMPHGDYDLPPGGGGLAGMVTFAMQDEAEAAKLLGHIKTALLDWLPLDNISLREWFDQYTDNEGVKQLFDGYCSALMGVRTHELSAHDFFLFLKHSSKGTRFGLARQGNLALMNALVAGIERKGGKVLCHTVCKSIQTENGQVTGVQVKNAAGDEEFIPADVVVSNLGPDATVNFCGGESMFERSYVEQLHTNATPVPIYHVAFVMDRPLVPDFDGCMVFSNNRNLIYLEIPSAISPGQYSPEGKYVHTAYGAPEHFEDANLDEELQRTIDELEANFPGFKHEAEILVKAKFSGKYPAGRRAVGRCMPVNTPIRGLYMVGDGNAPKGKIGTESAAVSGKIAAEQIAQRYGRALSA</sequence>
<comment type="similarity">
    <text evidence="1">Belongs to the carotenoid/retinoid oxidoreductase family.</text>
</comment>
<dbReference type="GO" id="GO:0016491">
    <property type="term" value="F:oxidoreductase activity"/>
    <property type="evidence" value="ECO:0007669"/>
    <property type="project" value="InterPro"/>
</dbReference>
<name>F3L0F5_9GAMM</name>
<evidence type="ECO:0000256" key="1">
    <source>
        <dbReference type="ARBA" id="ARBA00006046"/>
    </source>
</evidence>
<organism evidence="2 3">
    <name type="scientific">Aequoribacter fuscus</name>
    <dbReference type="NCBI Taxonomy" id="2518989"/>
    <lineage>
        <taxon>Bacteria</taxon>
        <taxon>Pseudomonadati</taxon>
        <taxon>Pseudomonadota</taxon>
        <taxon>Gammaproteobacteria</taxon>
        <taxon>Cellvibrionales</taxon>
        <taxon>Halieaceae</taxon>
        <taxon>Aequoribacter</taxon>
    </lineage>
</organism>
<dbReference type="RefSeq" id="WP_009575173.1">
    <property type="nucleotide sequence ID" value="NZ_AEIG01000021.1"/>
</dbReference>
<dbReference type="SUPFAM" id="SSF51905">
    <property type="entry name" value="FAD/NAD(P)-binding domain"/>
    <property type="match status" value="1"/>
</dbReference>
<dbReference type="PANTHER" id="PTHR43734">
    <property type="entry name" value="PHYTOENE DESATURASE"/>
    <property type="match status" value="1"/>
</dbReference>
<dbReference type="OrthoDB" id="9774675at2"/>
<dbReference type="AlphaFoldDB" id="F3L0F5"/>
<gene>
    <name evidence="2" type="ORF">IMCC3088_876</name>
</gene>
<proteinExistence type="inferred from homology"/>
<dbReference type="PANTHER" id="PTHR43734:SF1">
    <property type="entry name" value="PHYTOENE DESATURASE"/>
    <property type="match status" value="1"/>
</dbReference>
<comment type="caution">
    <text evidence="2">The sequence shown here is derived from an EMBL/GenBank/DDBJ whole genome shotgun (WGS) entry which is preliminary data.</text>
</comment>
<dbReference type="Gene3D" id="3.90.660.50">
    <property type="match status" value="1"/>
</dbReference>
<dbReference type="EMBL" id="AEIG01000021">
    <property type="protein sequence ID" value="EGG30173.1"/>
    <property type="molecule type" value="Genomic_DNA"/>
</dbReference>
<keyword evidence="3" id="KW-1185">Reference proteome</keyword>
<dbReference type="STRING" id="2518989.IMCC3088_876"/>
<evidence type="ECO:0000313" key="2">
    <source>
        <dbReference type="EMBL" id="EGG30173.1"/>
    </source>
</evidence>
<evidence type="ECO:0000313" key="3">
    <source>
        <dbReference type="Proteomes" id="UP000005615"/>
    </source>
</evidence>
<dbReference type="Proteomes" id="UP000005615">
    <property type="component" value="Unassembled WGS sequence"/>
</dbReference>
<protein>
    <submittedName>
        <fullName evidence="2">Phytoene dehydrogenase family protein</fullName>
    </submittedName>
</protein>
<dbReference type="Gene3D" id="3.50.50.60">
    <property type="entry name" value="FAD/NAD(P)-binding domain"/>
    <property type="match status" value="1"/>
</dbReference>
<dbReference type="InterPro" id="IPR002937">
    <property type="entry name" value="Amino_oxidase"/>
</dbReference>
<accession>F3L0F5</accession>
<dbReference type="InterPro" id="IPR036188">
    <property type="entry name" value="FAD/NAD-bd_sf"/>
</dbReference>
<dbReference type="Pfam" id="PF01593">
    <property type="entry name" value="Amino_oxidase"/>
    <property type="match status" value="1"/>
</dbReference>
<reference evidence="2 3" key="1">
    <citation type="journal article" date="2011" name="J. Bacteriol.">
        <title>Genome sequence of strain IMCC3088, a proteorhodopsin-containing marine bacterium belonging to the OM60/NOR5 clade.</title>
        <authorList>
            <person name="Jang Y."/>
            <person name="Oh H.M."/>
            <person name="Kang I."/>
            <person name="Lee K."/>
            <person name="Yang S.J."/>
            <person name="Cho J.C."/>
        </authorList>
    </citation>
    <scope>NUCLEOTIDE SEQUENCE [LARGE SCALE GENOMIC DNA]</scope>
    <source>
        <strain evidence="2 3">IMCC3088</strain>
    </source>
</reference>